<dbReference type="Proteomes" id="UP001234178">
    <property type="component" value="Unassembled WGS sequence"/>
</dbReference>
<dbReference type="EMBL" id="JAOYFB010000002">
    <property type="protein sequence ID" value="KAK4006639.1"/>
    <property type="molecule type" value="Genomic_DNA"/>
</dbReference>
<protein>
    <submittedName>
        <fullName evidence="1">Uncharacterized protein</fullName>
    </submittedName>
</protein>
<keyword evidence="2" id="KW-1185">Reference proteome</keyword>
<evidence type="ECO:0000313" key="2">
    <source>
        <dbReference type="Proteomes" id="UP001234178"/>
    </source>
</evidence>
<evidence type="ECO:0000313" key="1">
    <source>
        <dbReference type="EMBL" id="KAK4006639.1"/>
    </source>
</evidence>
<name>A0ABQ9Z1D2_9CRUS</name>
<comment type="caution">
    <text evidence="1">The sequence shown here is derived from an EMBL/GenBank/DDBJ whole genome shotgun (WGS) entry which is preliminary data.</text>
</comment>
<gene>
    <name evidence="1" type="ORF">OUZ56_011797</name>
</gene>
<organism evidence="1 2">
    <name type="scientific">Daphnia magna</name>
    <dbReference type="NCBI Taxonomy" id="35525"/>
    <lineage>
        <taxon>Eukaryota</taxon>
        <taxon>Metazoa</taxon>
        <taxon>Ecdysozoa</taxon>
        <taxon>Arthropoda</taxon>
        <taxon>Crustacea</taxon>
        <taxon>Branchiopoda</taxon>
        <taxon>Diplostraca</taxon>
        <taxon>Cladocera</taxon>
        <taxon>Anomopoda</taxon>
        <taxon>Daphniidae</taxon>
        <taxon>Daphnia</taxon>
    </lineage>
</organism>
<proteinExistence type="predicted"/>
<sequence length="230" mass="26880">MDTTGQGWVCPDILKKCLKLFLTERPLIKYSVAAVNKLKSNAFSFLLSPDIGYKNSKEIIPDYDRITKPPQLPKNFLLFHHGDIEVYSRLLRLRVSFQWRPLINETVFETLRLWVPNNFGTPNLLFLGIEVYHMLNENGADFFLYNKKIIEISQILEQLSNLTQVIWLNQYPVLEGYGPNNAHNVDIHSEKVNHYNEAVRQILRCSYNQIFSYILSFVSVFFSKNNKSKM</sequence>
<reference evidence="1 2" key="1">
    <citation type="journal article" date="2023" name="Nucleic Acids Res.">
        <title>The hologenome of Daphnia magna reveals possible DNA methylation and microbiome-mediated evolution of the host genome.</title>
        <authorList>
            <person name="Chaturvedi A."/>
            <person name="Li X."/>
            <person name="Dhandapani V."/>
            <person name="Marshall H."/>
            <person name="Kissane S."/>
            <person name="Cuenca-Cambronero M."/>
            <person name="Asole G."/>
            <person name="Calvet F."/>
            <person name="Ruiz-Romero M."/>
            <person name="Marangio P."/>
            <person name="Guigo R."/>
            <person name="Rago D."/>
            <person name="Mirbahai L."/>
            <person name="Eastwood N."/>
            <person name="Colbourne J.K."/>
            <person name="Zhou J."/>
            <person name="Mallon E."/>
            <person name="Orsini L."/>
        </authorList>
    </citation>
    <scope>NUCLEOTIDE SEQUENCE [LARGE SCALE GENOMIC DNA]</scope>
    <source>
        <strain evidence="1">LRV0_1</strain>
    </source>
</reference>
<accession>A0ABQ9Z1D2</accession>